<proteinExistence type="predicted"/>
<reference evidence="2" key="1">
    <citation type="submission" date="2018-08" db="EMBL/GenBank/DDBJ databases">
        <title>Identification of Burkholderia cepacia strains that express a Burkholderia pseudomallei-like capsular polysaccharide.</title>
        <authorList>
            <person name="Burtnick M.N."/>
            <person name="Vongsouvath M."/>
            <person name="Newton P."/>
            <person name="Wuthiekanun V."/>
            <person name="Limmathurotsakul D."/>
            <person name="Brett P.J."/>
            <person name="Chantratita N."/>
            <person name="Dance D.A."/>
        </authorList>
    </citation>
    <scope>NUCLEOTIDE SEQUENCE</scope>
    <source>
        <strain evidence="2">SBXCC001</strain>
    </source>
</reference>
<dbReference type="Proteomes" id="UP001272137">
    <property type="component" value="Unassembled WGS sequence"/>
</dbReference>
<gene>
    <name evidence="2" type="ORF">C7S16_7210</name>
</gene>
<dbReference type="AlphaFoldDB" id="A0AAW9CPF1"/>
<evidence type="ECO:0000313" key="3">
    <source>
        <dbReference type="Proteomes" id="UP001272137"/>
    </source>
</evidence>
<organism evidence="2 3">
    <name type="scientific">Burkholderia thailandensis</name>
    <dbReference type="NCBI Taxonomy" id="57975"/>
    <lineage>
        <taxon>Bacteria</taxon>
        <taxon>Pseudomonadati</taxon>
        <taxon>Pseudomonadota</taxon>
        <taxon>Betaproteobacteria</taxon>
        <taxon>Burkholderiales</taxon>
        <taxon>Burkholderiaceae</taxon>
        <taxon>Burkholderia</taxon>
        <taxon>pseudomallei group</taxon>
    </lineage>
</organism>
<evidence type="ECO:0000313" key="2">
    <source>
        <dbReference type="EMBL" id="MDW9251691.1"/>
    </source>
</evidence>
<name>A0AAW9CPF1_BURTH</name>
<sequence length="84" mass="8978">MGNALPNESGRAGGRRRNGRPPVARTRCRAGALANSRAWRLRAPGKTDAHSLAARRRMNLACSLRSMPARAGRAYRAIAARAAA</sequence>
<dbReference type="KEGG" id="btha:DR62_07375"/>
<accession>A0AAW9CPF1</accession>
<feature type="region of interest" description="Disordered" evidence="1">
    <location>
        <begin position="1"/>
        <end position="27"/>
    </location>
</feature>
<dbReference type="EMBL" id="QXCT01000001">
    <property type="protein sequence ID" value="MDW9251691.1"/>
    <property type="molecule type" value="Genomic_DNA"/>
</dbReference>
<protein>
    <submittedName>
        <fullName evidence="2">Uncharacterized protein</fullName>
    </submittedName>
</protein>
<evidence type="ECO:0000256" key="1">
    <source>
        <dbReference type="SAM" id="MobiDB-lite"/>
    </source>
</evidence>
<comment type="caution">
    <text evidence="2">The sequence shown here is derived from an EMBL/GenBank/DDBJ whole genome shotgun (WGS) entry which is preliminary data.</text>
</comment>